<reference evidence="2" key="1">
    <citation type="journal article" date="2014" name="Int. J. Syst. Evol. Microbiol.">
        <title>Complete genome sequence of Corynebacterium casei LMG S-19264T (=DSM 44701T), isolated from a smear-ripened cheese.</title>
        <authorList>
            <consortium name="US DOE Joint Genome Institute (JGI-PGF)"/>
            <person name="Walter F."/>
            <person name="Albersmeier A."/>
            <person name="Kalinowski J."/>
            <person name="Ruckert C."/>
        </authorList>
    </citation>
    <scope>NUCLEOTIDE SEQUENCE</scope>
    <source>
        <strain evidence="2">NBRC 103034</strain>
    </source>
</reference>
<name>A0AA37RZY5_9GAMM</name>
<sequence>MKTFAVCLVIVALFLINSGSIIHFDVWQFPLWISDISWTGIELIGALVAIIVFIAIVALVTMGLVGAAMVALAGTILAFLFGSLMIAWPLLFVAGLCWLIADNKKVVS</sequence>
<dbReference type="AlphaFoldDB" id="A0AA37RZY5"/>
<keyword evidence="1" id="KW-1133">Transmembrane helix</keyword>
<comment type="caution">
    <text evidence="2">The sequence shown here is derived from an EMBL/GenBank/DDBJ whole genome shotgun (WGS) entry which is preliminary data.</text>
</comment>
<organism evidence="2 3">
    <name type="scientific">Pseudoalteromonas tetraodonis GFC</name>
    <dbReference type="NCBI Taxonomy" id="1315271"/>
    <lineage>
        <taxon>Bacteria</taxon>
        <taxon>Pseudomonadati</taxon>
        <taxon>Pseudomonadota</taxon>
        <taxon>Gammaproteobacteria</taxon>
        <taxon>Alteromonadales</taxon>
        <taxon>Pseudoalteromonadaceae</taxon>
        <taxon>Pseudoalteromonas</taxon>
    </lineage>
</organism>
<keyword evidence="3" id="KW-1185">Reference proteome</keyword>
<reference evidence="2" key="2">
    <citation type="submission" date="2023-01" db="EMBL/GenBank/DDBJ databases">
        <title>Draft genome sequence of Pseudoalteromonas tetraodonis strain NBRC 103034.</title>
        <authorList>
            <person name="Sun Q."/>
            <person name="Mori K."/>
        </authorList>
    </citation>
    <scope>NUCLEOTIDE SEQUENCE</scope>
    <source>
        <strain evidence="2">NBRC 103034</strain>
    </source>
</reference>
<evidence type="ECO:0000256" key="1">
    <source>
        <dbReference type="SAM" id="Phobius"/>
    </source>
</evidence>
<evidence type="ECO:0000313" key="3">
    <source>
        <dbReference type="Proteomes" id="UP001161408"/>
    </source>
</evidence>
<keyword evidence="1" id="KW-0812">Transmembrane</keyword>
<feature type="transmembrane region" description="Helical" evidence="1">
    <location>
        <begin position="77"/>
        <end position="101"/>
    </location>
</feature>
<dbReference type="EMBL" id="BSNE01000001">
    <property type="protein sequence ID" value="GLQ01216.1"/>
    <property type="molecule type" value="Genomic_DNA"/>
</dbReference>
<dbReference type="RefSeq" id="WP_096038113.1">
    <property type="nucleotide sequence ID" value="NZ_BJXY01000028.1"/>
</dbReference>
<dbReference type="Proteomes" id="UP001161408">
    <property type="component" value="Unassembled WGS sequence"/>
</dbReference>
<accession>A0AA37RZY5</accession>
<keyword evidence="1" id="KW-0472">Membrane</keyword>
<proteinExistence type="predicted"/>
<feature type="transmembrane region" description="Helical" evidence="1">
    <location>
        <begin position="43"/>
        <end position="65"/>
    </location>
</feature>
<evidence type="ECO:0000313" key="2">
    <source>
        <dbReference type="EMBL" id="GLQ01216.1"/>
    </source>
</evidence>
<gene>
    <name evidence="2" type="ORF">GCM10007914_00970</name>
</gene>
<protein>
    <submittedName>
        <fullName evidence="2">Uncharacterized protein</fullName>
    </submittedName>
</protein>